<feature type="domain" description="Peptidase M20 dimerisation" evidence="3">
    <location>
        <begin position="185"/>
        <end position="276"/>
    </location>
</feature>
<evidence type="ECO:0000256" key="2">
    <source>
        <dbReference type="PIRSR" id="PIRSR005962-1"/>
    </source>
</evidence>
<dbReference type="Proteomes" id="UP000094578">
    <property type="component" value="Unassembled WGS sequence"/>
</dbReference>
<dbReference type="EMBL" id="MDER01000070">
    <property type="protein sequence ID" value="ODP26953.1"/>
    <property type="molecule type" value="Genomic_DNA"/>
</dbReference>
<dbReference type="Pfam" id="PF01546">
    <property type="entry name" value="Peptidase_M20"/>
    <property type="match status" value="1"/>
</dbReference>
<dbReference type="RefSeq" id="WP_069329027.1">
    <property type="nucleotide sequence ID" value="NZ_MDER01000070.1"/>
</dbReference>
<comment type="caution">
    <text evidence="4">The sequence shown here is derived from an EMBL/GenBank/DDBJ whole genome shotgun (WGS) entry which is preliminary data.</text>
</comment>
<dbReference type="Gene3D" id="3.30.70.360">
    <property type="match status" value="1"/>
</dbReference>
<keyword evidence="2" id="KW-0464">Manganese</keyword>
<feature type="binding site" evidence="2">
    <location>
        <position position="100"/>
    </location>
    <ligand>
        <name>Mn(2+)</name>
        <dbReference type="ChEBI" id="CHEBI:29035"/>
        <label>2</label>
    </ligand>
</feature>
<keyword evidence="1 4" id="KW-0378">Hydrolase</keyword>
<evidence type="ECO:0000256" key="1">
    <source>
        <dbReference type="ARBA" id="ARBA00022801"/>
    </source>
</evidence>
<dbReference type="InterPro" id="IPR002933">
    <property type="entry name" value="Peptidase_M20"/>
</dbReference>
<protein>
    <submittedName>
        <fullName evidence="4">Putative hydrolase</fullName>
        <ecNumber evidence="4">3.5.1.-</ecNumber>
    </submittedName>
</protein>
<dbReference type="GO" id="GO:0019877">
    <property type="term" value="P:diaminopimelate biosynthetic process"/>
    <property type="evidence" value="ECO:0007669"/>
    <property type="project" value="UniProtKB-ARBA"/>
</dbReference>
<dbReference type="SUPFAM" id="SSF53187">
    <property type="entry name" value="Zn-dependent exopeptidases"/>
    <property type="match status" value="1"/>
</dbReference>
<dbReference type="CDD" id="cd08021">
    <property type="entry name" value="M20_Acy1_YhaA-like"/>
    <property type="match status" value="1"/>
</dbReference>
<evidence type="ECO:0000313" key="4">
    <source>
        <dbReference type="EMBL" id="ODP26953.1"/>
    </source>
</evidence>
<dbReference type="GO" id="GO:0050118">
    <property type="term" value="F:N-acetyldiaminopimelate deacetylase activity"/>
    <property type="evidence" value="ECO:0007669"/>
    <property type="project" value="UniProtKB-ARBA"/>
</dbReference>
<feature type="binding site" evidence="2">
    <location>
        <position position="161"/>
    </location>
    <ligand>
        <name>Mn(2+)</name>
        <dbReference type="ChEBI" id="CHEBI:29035"/>
        <label>2</label>
    </ligand>
</feature>
<dbReference type="Pfam" id="PF07687">
    <property type="entry name" value="M20_dimer"/>
    <property type="match status" value="1"/>
</dbReference>
<comment type="cofactor">
    <cofactor evidence="2">
        <name>Mn(2+)</name>
        <dbReference type="ChEBI" id="CHEBI:29035"/>
    </cofactor>
    <text evidence="2">The Mn(2+) ion enhances activity.</text>
</comment>
<dbReference type="PANTHER" id="PTHR11014:SF63">
    <property type="entry name" value="METALLOPEPTIDASE, PUTATIVE (AFU_ORTHOLOGUE AFUA_6G09600)-RELATED"/>
    <property type="match status" value="1"/>
</dbReference>
<dbReference type="NCBIfam" id="TIGR01891">
    <property type="entry name" value="amidohydrolases"/>
    <property type="match status" value="1"/>
</dbReference>
<proteinExistence type="predicted"/>
<dbReference type="GO" id="GO:0046872">
    <property type="term" value="F:metal ion binding"/>
    <property type="evidence" value="ECO:0007669"/>
    <property type="project" value="UniProtKB-KW"/>
</dbReference>
<dbReference type="Gene3D" id="3.40.630.10">
    <property type="entry name" value="Zn peptidases"/>
    <property type="match status" value="1"/>
</dbReference>
<dbReference type="FunFam" id="3.30.70.360:FF:000001">
    <property type="entry name" value="N-acetyldiaminopimelate deacetylase"/>
    <property type="match status" value="1"/>
</dbReference>
<dbReference type="PANTHER" id="PTHR11014">
    <property type="entry name" value="PEPTIDASE M20 FAMILY MEMBER"/>
    <property type="match status" value="1"/>
</dbReference>
<reference evidence="4 5" key="1">
    <citation type="submission" date="2016-08" db="EMBL/GenBank/DDBJ databases">
        <title>Genome sequencing of Paenibacillus sp. TI45-13ar, isolated from Korean traditional nuruk.</title>
        <authorList>
            <person name="Kim S.-J."/>
        </authorList>
    </citation>
    <scope>NUCLEOTIDE SEQUENCE [LARGE SCALE GENOMIC DNA]</scope>
    <source>
        <strain evidence="4 5">TI45-13ar</strain>
    </source>
</reference>
<evidence type="ECO:0000313" key="5">
    <source>
        <dbReference type="Proteomes" id="UP000094578"/>
    </source>
</evidence>
<dbReference type="EC" id="3.5.1.-" evidence="4"/>
<dbReference type="InterPro" id="IPR011650">
    <property type="entry name" value="Peptidase_M20_dimer"/>
</dbReference>
<gene>
    <name evidence="4" type="ORF">PTI45_03682</name>
</gene>
<evidence type="ECO:0000259" key="3">
    <source>
        <dbReference type="Pfam" id="PF07687"/>
    </source>
</evidence>
<dbReference type="STRING" id="1886670.PTI45_03682"/>
<keyword evidence="2" id="KW-0479">Metal-binding</keyword>
<organism evidence="4 5">
    <name type="scientific">Paenibacillus nuruki</name>
    <dbReference type="NCBI Taxonomy" id="1886670"/>
    <lineage>
        <taxon>Bacteria</taxon>
        <taxon>Bacillati</taxon>
        <taxon>Bacillota</taxon>
        <taxon>Bacilli</taxon>
        <taxon>Bacillales</taxon>
        <taxon>Paenibacillaceae</taxon>
        <taxon>Paenibacillus</taxon>
    </lineage>
</organism>
<sequence>MGNYNWEALFPDMVEWRRHLHRHPELSYQEHNTMKFIADQLIAFGIDTQSGVGDTGVIGTIKGSLPGKTVALRADIDALPIQDEKECEYASQVEGVMHACGHDGHTAGLLAVARYFSENRDTLKGEIRLIFQPGEEVCPGGALKMIAAGALEGVDVIYGVHLWSPLPVHTLASAAGPIMASVDDFVIDITGKGGHGGIPHVTVDSVLTGAQLVVQLQSIVSRNVNPLQPAVLTIGTINSGTAKNIIAETCRITGTVRTFDEETRAVIRNRFEEVTQHTCAMNGATVEIDYMMGYPPLVNHAGETERFFQVAKAIFGEEQVQVTPPMMPAEDFSYYVQQVPGCFIFVGAGNEDKGITYPHHHPRFDIDEAAMLNAAQILVSMAENYLEQQDEIPFLEKHF</sequence>
<accession>A0A1E3KZW5</accession>
<dbReference type="PATRIC" id="fig|1886670.3.peg.3706"/>
<feature type="binding site" evidence="2">
    <location>
        <position position="136"/>
    </location>
    <ligand>
        <name>Mn(2+)</name>
        <dbReference type="ChEBI" id="CHEBI:29035"/>
        <label>2</label>
    </ligand>
</feature>
<feature type="binding site" evidence="2">
    <location>
        <position position="102"/>
    </location>
    <ligand>
        <name>Mn(2+)</name>
        <dbReference type="ChEBI" id="CHEBI:29035"/>
        <label>2</label>
    </ligand>
</feature>
<dbReference type="InterPro" id="IPR036264">
    <property type="entry name" value="Bact_exopeptidase_dim_dom"/>
</dbReference>
<keyword evidence="5" id="KW-1185">Reference proteome</keyword>
<dbReference type="PIRSF" id="PIRSF005962">
    <property type="entry name" value="Pept_M20D_amidohydro"/>
    <property type="match status" value="1"/>
</dbReference>
<name>A0A1E3KZW5_9BACL</name>
<feature type="binding site" evidence="2">
    <location>
        <position position="360"/>
    </location>
    <ligand>
        <name>Mn(2+)</name>
        <dbReference type="ChEBI" id="CHEBI:29035"/>
        <label>2</label>
    </ligand>
</feature>
<dbReference type="InterPro" id="IPR017439">
    <property type="entry name" value="Amidohydrolase"/>
</dbReference>
<dbReference type="AlphaFoldDB" id="A0A1E3KZW5"/>
<dbReference type="SUPFAM" id="SSF55031">
    <property type="entry name" value="Bacterial exopeptidase dimerisation domain"/>
    <property type="match status" value="1"/>
</dbReference>